<sequence>MPELPTEEFQNFLDQNQYTETGILRYEKIFGRGFVSTGGLETTKEFVGLLDLKPGQKVLDVGCGIGGSAFYMYKNYGVDVLAVDLSTNMIRIGQRRAQEEKCADNVKFAIVDITTANYKPESFDVIYSRDTILHIADKETLFTNFLKWLKPGGQLLISDYNRGEQEPSDRFKAYVKQRNYQLVTRKEYGKILEKVGFTQVKAEDKTEMFKGVLNRELNETKAIQDEFIKEFTQKDYDDIVGGWSSKLVRIADGDQKWGLFRGVKPQQ</sequence>
<reference evidence="9" key="1">
    <citation type="submission" date="2022-11" db="UniProtKB">
        <authorList>
            <consortium name="EnsemblMetazoa"/>
        </authorList>
    </citation>
    <scope>IDENTIFICATION</scope>
</reference>
<dbReference type="Proteomes" id="UP000887567">
    <property type="component" value="Unplaced"/>
</dbReference>
<evidence type="ECO:0000256" key="5">
    <source>
        <dbReference type="ARBA" id="ARBA00035674"/>
    </source>
</evidence>
<dbReference type="OrthoDB" id="8300214at2759"/>
<dbReference type="GeneID" id="110238903"/>
<feature type="domain" description="Methyltransferase" evidence="8">
    <location>
        <begin position="53"/>
        <end position="194"/>
    </location>
</feature>
<dbReference type="AlphaFoldDB" id="A0A913X7V0"/>
<evidence type="ECO:0000259" key="8">
    <source>
        <dbReference type="Pfam" id="PF13847"/>
    </source>
</evidence>
<evidence type="ECO:0000256" key="7">
    <source>
        <dbReference type="ARBA" id="ARBA00047841"/>
    </source>
</evidence>
<dbReference type="OMA" id="WTRKIKD"/>
<comment type="catalytic activity">
    <reaction evidence="7">
        <text>N-methylethanolamine phosphate + S-adenosyl-L-methionine = N,N-dimethylethanolamine phosphate + S-adenosyl-L-homocysteine + H(+)</text>
        <dbReference type="Rhea" id="RHEA:25321"/>
        <dbReference type="ChEBI" id="CHEBI:15378"/>
        <dbReference type="ChEBI" id="CHEBI:57781"/>
        <dbReference type="ChEBI" id="CHEBI:57856"/>
        <dbReference type="ChEBI" id="CHEBI:58641"/>
        <dbReference type="ChEBI" id="CHEBI:59789"/>
        <dbReference type="EC" id="2.1.1.103"/>
    </reaction>
    <physiologicalReaction direction="left-to-right" evidence="7">
        <dbReference type="Rhea" id="RHEA:25322"/>
    </physiologicalReaction>
</comment>
<comment type="catalytic activity">
    <reaction evidence="6">
        <text>N,N-dimethylethanolamine phosphate + S-adenosyl-L-methionine = phosphocholine + S-adenosyl-L-homocysteine + H(+)</text>
        <dbReference type="Rhea" id="RHEA:25325"/>
        <dbReference type="ChEBI" id="CHEBI:15378"/>
        <dbReference type="ChEBI" id="CHEBI:57856"/>
        <dbReference type="ChEBI" id="CHEBI:58641"/>
        <dbReference type="ChEBI" id="CHEBI:59789"/>
        <dbReference type="ChEBI" id="CHEBI:295975"/>
        <dbReference type="EC" id="2.1.1.103"/>
    </reaction>
    <physiologicalReaction direction="left-to-right" evidence="6">
        <dbReference type="Rhea" id="RHEA:25326"/>
    </physiologicalReaction>
</comment>
<keyword evidence="3" id="KW-0489">Methyltransferase</keyword>
<keyword evidence="4" id="KW-0808">Transferase</keyword>
<dbReference type="Gene3D" id="3.40.50.150">
    <property type="entry name" value="Vaccinia Virus protein VP39"/>
    <property type="match status" value="1"/>
</dbReference>
<dbReference type="SUPFAM" id="SSF53335">
    <property type="entry name" value="S-adenosyl-L-methionine-dependent methyltransferases"/>
    <property type="match status" value="1"/>
</dbReference>
<protein>
    <recommendedName>
        <fullName evidence="5">phosphoethanolamine N-methyltransferase</fullName>
        <ecNumber evidence="5">2.1.1.103</ecNumber>
    </recommendedName>
</protein>
<name>A0A913X7V0_EXADI</name>
<dbReference type="Pfam" id="PF13847">
    <property type="entry name" value="Methyltransf_31"/>
    <property type="match status" value="1"/>
</dbReference>
<evidence type="ECO:0000256" key="3">
    <source>
        <dbReference type="ARBA" id="ARBA00022603"/>
    </source>
</evidence>
<dbReference type="EnsemblMetazoa" id="XM_021044595.2">
    <property type="protein sequence ID" value="XP_020900254.1"/>
    <property type="gene ID" value="LOC110238903"/>
</dbReference>
<dbReference type="GO" id="GO:0000234">
    <property type="term" value="F:phosphoethanolamine N-methyltransferase activity"/>
    <property type="evidence" value="ECO:0007669"/>
    <property type="project" value="UniProtKB-EC"/>
</dbReference>
<dbReference type="KEGG" id="epa:110238903"/>
<dbReference type="EC" id="2.1.1.103" evidence="5"/>
<evidence type="ECO:0000256" key="1">
    <source>
        <dbReference type="ARBA" id="ARBA00004969"/>
    </source>
</evidence>
<accession>A0A913X7V0</accession>
<keyword evidence="10" id="KW-1185">Reference proteome</keyword>
<dbReference type="PANTHER" id="PTHR44307">
    <property type="entry name" value="PHOSPHOETHANOLAMINE METHYLTRANSFERASE"/>
    <property type="match status" value="1"/>
</dbReference>
<evidence type="ECO:0000256" key="4">
    <source>
        <dbReference type="ARBA" id="ARBA00022679"/>
    </source>
</evidence>
<proteinExistence type="predicted"/>
<dbReference type="InterPro" id="IPR025714">
    <property type="entry name" value="Methyltranfer_dom"/>
</dbReference>
<evidence type="ECO:0000256" key="6">
    <source>
        <dbReference type="ARBA" id="ARBA00047619"/>
    </source>
</evidence>
<comment type="pathway">
    <text evidence="2">Lipid metabolism.</text>
</comment>
<evidence type="ECO:0000313" key="9">
    <source>
        <dbReference type="EnsemblMetazoa" id="XP_020900254.1"/>
    </source>
</evidence>
<evidence type="ECO:0000313" key="10">
    <source>
        <dbReference type="Proteomes" id="UP000887567"/>
    </source>
</evidence>
<evidence type="ECO:0000256" key="2">
    <source>
        <dbReference type="ARBA" id="ARBA00005189"/>
    </source>
</evidence>
<dbReference type="RefSeq" id="XP_020900254.1">
    <property type="nucleotide sequence ID" value="XM_021044595.2"/>
</dbReference>
<dbReference type="GO" id="GO:0032259">
    <property type="term" value="P:methylation"/>
    <property type="evidence" value="ECO:0007669"/>
    <property type="project" value="UniProtKB-KW"/>
</dbReference>
<organism evidence="9 10">
    <name type="scientific">Exaiptasia diaphana</name>
    <name type="common">Tropical sea anemone</name>
    <name type="synonym">Aiptasia pulchella</name>
    <dbReference type="NCBI Taxonomy" id="2652724"/>
    <lineage>
        <taxon>Eukaryota</taxon>
        <taxon>Metazoa</taxon>
        <taxon>Cnidaria</taxon>
        <taxon>Anthozoa</taxon>
        <taxon>Hexacorallia</taxon>
        <taxon>Actiniaria</taxon>
        <taxon>Aiptasiidae</taxon>
        <taxon>Exaiptasia</taxon>
    </lineage>
</organism>
<dbReference type="InterPro" id="IPR029063">
    <property type="entry name" value="SAM-dependent_MTases_sf"/>
</dbReference>
<dbReference type="CDD" id="cd02440">
    <property type="entry name" value="AdoMet_MTases"/>
    <property type="match status" value="1"/>
</dbReference>
<comment type="pathway">
    <text evidence="1">Phospholipid metabolism; phosphatidylcholine biosynthesis.</text>
</comment>
<dbReference type="PANTHER" id="PTHR44307:SF2">
    <property type="entry name" value="PHOSPHOETHANOLAMINE METHYLTRANSFERASE ISOFORM X1"/>
    <property type="match status" value="1"/>
</dbReference>